<evidence type="ECO:0000259" key="7">
    <source>
        <dbReference type="Pfam" id="PF09335"/>
    </source>
</evidence>
<dbReference type="InterPro" id="IPR015414">
    <property type="entry name" value="TMEM64"/>
</dbReference>
<evidence type="ECO:0000313" key="8">
    <source>
        <dbReference type="EMBL" id="PSI01907.1"/>
    </source>
</evidence>
<accession>A0A2P7EF89</accession>
<gene>
    <name evidence="8" type="ORF">C7K08_05575</name>
</gene>
<comment type="caution">
    <text evidence="6">Lacks conserved residue(s) required for the propagation of feature annotation.</text>
</comment>
<evidence type="ECO:0000256" key="1">
    <source>
        <dbReference type="ARBA" id="ARBA00004651"/>
    </source>
</evidence>
<feature type="transmembrane region" description="Helical" evidence="6">
    <location>
        <begin position="21"/>
        <end position="40"/>
    </location>
</feature>
<comment type="similarity">
    <text evidence="6">Belongs to the TVP38/TMEM64 family.</text>
</comment>
<keyword evidence="3 6" id="KW-0812">Transmembrane</keyword>
<feature type="transmembrane region" description="Helical" evidence="6">
    <location>
        <begin position="52"/>
        <end position="73"/>
    </location>
</feature>
<evidence type="ECO:0000256" key="6">
    <source>
        <dbReference type="RuleBase" id="RU366058"/>
    </source>
</evidence>
<feature type="transmembrane region" description="Helical" evidence="6">
    <location>
        <begin position="174"/>
        <end position="192"/>
    </location>
</feature>
<dbReference type="EMBL" id="PXVC01000017">
    <property type="protein sequence ID" value="PSI01907.1"/>
    <property type="molecule type" value="Genomic_DNA"/>
</dbReference>
<evidence type="ECO:0000313" key="9">
    <source>
        <dbReference type="Proteomes" id="UP000240206"/>
    </source>
</evidence>
<protein>
    <recommendedName>
        <fullName evidence="6">TVP38/TMEM64 family membrane protein</fullName>
    </recommendedName>
</protein>
<evidence type="ECO:0000256" key="5">
    <source>
        <dbReference type="ARBA" id="ARBA00023136"/>
    </source>
</evidence>
<reference evidence="9" key="1">
    <citation type="submission" date="2018-03" db="EMBL/GenBank/DDBJ databases">
        <title>Ecological and genomic features of two cosmopolitan and abundant freshwater picocyanobacteria.</title>
        <authorList>
            <person name="Cabello-Yeves P.J."/>
            <person name="Picazo A."/>
            <person name="Camacho A."/>
            <person name="Callieri C."/>
            <person name="Rosselli R."/>
            <person name="Roda-Garcia J."/>
            <person name="Coutinho F.H."/>
            <person name="Rodriguez-Valera F."/>
        </authorList>
    </citation>
    <scope>NUCLEOTIDE SEQUENCE [LARGE SCALE GENOMIC DNA]</scope>
    <source>
        <strain evidence="9">Tous</strain>
    </source>
</reference>
<dbReference type="Proteomes" id="UP000240206">
    <property type="component" value="Unassembled WGS sequence"/>
</dbReference>
<organism evidence="8 9">
    <name type="scientific">Synechococcus lacustris str. Tous</name>
    <dbReference type="NCBI Taxonomy" id="1910958"/>
    <lineage>
        <taxon>Bacteria</taxon>
        <taxon>Bacillati</taxon>
        <taxon>Cyanobacteriota</taxon>
        <taxon>Cyanophyceae</taxon>
        <taxon>Synechococcales</taxon>
        <taxon>Synechococcaceae</taxon>
        <taxon>Synechococcus</taxon>
    </lineage>
</organism>
<comment type="caution">
    <text evidence="8">The sequence shown here is derived from an EMBL/GenBank/DDBJ whole genome shotgun (WGS) entry which is preliminary data.</text>
</comment>
<name>A0A2P7EF89_9SYNE</name>
<dbReference type="STRING" id="1910958.BTM30_09670"/>
<dbReference type="RefSeq" id="WP_106499705.1">
    <property type="nucleotide sequence ID" value="NZ_PXVC01000017.1"/>
</dbReference>
<keyword evidence="4 6" id="KW-1133">Transmembrane helix</keyword>
<evidence type="ECO:0000256" key="2">
    <source>
        <dbReference type="ARBA" id="ARBA00022475"/>
    </source>
</evidence>
<dbReference type="PANTHER" id="PTHR12677">
    <property type="entry name" value="GOLGI APPARATUS MEMBRANE PROTEIN TVP38-RELATED"/>
    <property type="match status" value="1"/>
</dbReference>
<feature type="domain" description="VTT" evidence="7">
    <location>
        <begin position="36"/>
        <end position="153"/>
    </location>
</feature>
<dbReference type="InterPro" id="IPR032816">
    <property type="entry name" value="VTT_dom"/>
</dbReference>
<evidence type="ECO:0000256" key="4">
    <source>
        <dbReference type="ARBA" id="ARBA00022989"/>
    </source>
</evidence>
<dbReference type="Pfam" id="PF09335">
    <property type="entry name" value="VTT_dom"/>
    <property type="match status" value="1"/>
</dbReference>
<dbReference type="GO" id="GO:0005886">
    <property type="term" value="C:plasma membrane"/>
    <property type="evidence" value="ECO:0007669"/>
    <property type="project" value="UniProtKB-SubCell"/>
</dbReference>
<keyword evidence="5 6" id="KW-0472">Membrane</keyword>
<dbReference type="PANTHER" id="PTHR12677:SF59">
    <property type="entry name" value="GOLGI APPARATUS MEMBRANE PROTEIN TVP38-RELATED"/>
    <property type="match status" value="1"/>
</dbReference>
<evidence type="ECO:0000256" key="3">
    <source>
        <dbReference type="ARBA" id="ARBA00022692"/>
    </source>
</evidence>
<keyword evidence="2 6" id="KW-1003">Cell membrane</keyword>
<comment type="subcellular location">
    <subcellularLocation>
        <location evidence="1 6">Cell membrane</location>
        <topology evidence="1 6">Multi-pass membrane protein</topology>
    </subcellularLocation>
</comment>
<keyword evidence="9" id="KW-1185">Reference proteome</keyword>
<proteinExistence type="inferred from homology"/>
<dbReference type="AlphaFoldDB" id="A0A2P7EF89"/>
<feature type="transmembrane region" description="Helical" evidence="6">
    <location>
        <begin position="134"/>
        <end position="154"/>
    </location>
</feature>
<sequence length="204" mass="21996">MDDSSSWLSQVLPLLQSPLGAVLFIPLYAVWVTLLLPGVWASMLAGALYGPWWGSLVVFIGACLGAEAAFLLGRHWLRDWARRRLAAVPKLQSLEQAVSKEGLKLVLLTRLSPAFPFSLLNFAYGLSEVSLRDYSIGLIGILPGTILFCGLGALAGDVARFGEVLSGRADPLSWAVRIIGLFATLASVWFVGKAAQRVLNNNNS</sequence>